<protein>
    <submittedName>
        <fullName evidence="1">Uncharacterized protein</fullName>
    </submittedName>
</protein>
<sequence>MARFHVMNSTSNLQSP</sequence>
<dbReference type="AlphaFoldDB" id="A0A0A9FQP7"/>
<reference evidence="1" key="1">
    <citation type="submission" date="2014-09" db="EMBL/GenBank/DDBJ databases">
        <authorList>
            <person name="Magalhaes I.L.F."/>
            <person name="Oliveira U."/>
            <person name="Santos F.R."/>
            <person name="Vidigal T.H.D.A."/>
            <person name="Brescovit A.D."/>
            <person name="Santos A.J."/>
        </authorList>
    </citation>
    <scope>NUCLEOTIDE SEQUENCE</scope>
    <source>
        <tissue evidence="1">Shoot tissue taken approximately 20 cm above the soil surface</tissue>
    </source>
</reference>
<evidence type="ECO:0000313" key="1">
    <source>
        <dbReference type="EMBL" id="JAE15155.1"/>
    </source>
</evidence>
<reference evidence="1" key="2">
    <citation type="journal article" date="2015" name="Data Brief">
        <title>Shoot transcriptome of the giant reed, Arundo donax.</title>
        <authorList>
            <person name="Barrero R.A."/>
            <person name="Guerrero F.D."/>
            <person name="Moolhuijzen P."/>
            <person name="Goolsby J.A."/>
            <person name="Tidwell J."/>
            <person name="Bellgard S.E."/>
            <person name="Bellgard M.I."/>
        </authorList>
    </citation>
    <scope>NUCLEOTIDE SEQUENCE</scope>
    <source>
        <tissue evidence="1">Shoot tissue taken approximately 20 cm above the soil surface</tissue>
    </source>
</reference>
<name>A0A0A9FQP7_ARUDO</name>
<organism evidence="1">
    <name type="scientific">Arundo donax</name>
    <name type="common">Giant reed</name>
    <name type="synonym">Donax arundinaceus</name>
    <dbReference type="NCBI Taxonomy" id="35708"/>
    <lineage>
        <taxon>Eukaryota</taxon>
        <taxon>Viridiplantae</taxon>
        <taxon>Streptophyta</taxon>
        <taxon>Embryophyta</taxon>
        <taxon>Tracheophyta</taxon>
        <taxon>Spermatophyta</taxon>
        <taxon>Magnoliopsida</taxon>
        <taxon>Liliopsida</taxon>
        <taxon>Poales</taxon>
        <taxon>Poaceae</taxon>
        <taxon>PACMAD clade</taxon>
        <taxon>Arundinoideae</taxon>
        <taxon>Arundineae</taxon>
        <taxon>Arundo</taxon>
    </lineage>
</organism>
<dbReference type="EMBL" id="GBRH01182741">
    <property type="protein sequence ID" value="JAE15155.1"/>
    <property type="molecule type" value="Transcribed_RNA"/>
</dbReference>
<proteinExistence type="predicted"/>
<accession>A0A0A9FQP7</accession>